<evidence type="ECO:0000259" key="2">
    <source>
        <dbReference type="Pfam" id="PF01882"/>
    </source>
</evidence>
<keyword evidence="5" id="KW-1185">Reference proteome</keyword>
<dbReference type="EMBL" id="JACHDN010000001">
    <property type="protein sequence ID" value="MBB5474234.1"/>
    <property type="molecule type" value="Genomic_DNA"/>
</dbReference>
<dbReference type="OrthoDB" id="9812729at2"/>
<sequence length="401" mass="42354">MTSTTARQPGRTVRRSRTRLSGVGWGTGLLGAAGLAAGAVLGWLELAAAGAAGVVALLVAVAMTWGRLPHAVRLDLADRRVRVGERAFGGVVVTAPEGRRTRAVRLELQVGEGRAELDVPALAPGDEHEELFAVPTERRAVVTVGPVRAVRGDPLGLAVRHAVTTGAEDLYVHPRVVVLSGADAGLLRDLEGGSTRDLSDMDLAFHALRDYVVGDDRRSIHWRTTARRGQLTVKQYEDTRRTQTAIALATDPRDYVRGHDDAELELAVSVVASVGVRVLAEEHPLVVLAGAGRVRTTARRPFLDDCSGIAVGPDGTASVLLGRRVAREAPDVTLAFLVTGSVVADADLRAAARHVPEGTRTVVLSCRPGAEVQVRTQRTLTLAVVGALDDLPRALRLAAAG</sequence>
<accession>A0A511FEZ8</accession>
<keyword evidence="1" id="KW-1133">Transmembrane helix</keyword>
<comment type="caution">
    <text evidence="3">The sequence shown here is derived from an EMBL/GenBank/DDBJ whole genome shotgun (WGS) entry which is preliminary data.</text>
</comment>
<name>A0A511FEZ8_9CELL</name>
<dbReference type="EMBL" id="BJVQ01000050">
    <property type="protein sequence ID" value="GEL47825.1"/>
    <property type="molecule type" value="Genomic_DNA"/>
</dbReference>
<keyword evidence="1" id="KW-0812">Transmembrane</keyword>
<dbReference type="Proteomes" id="UP000321723">
    <property type="component" value="Unassembled WGS sequence"/>
</dbReference>
<evidence type="ECO:0000256" key="1">
    <source>
        <dbReference type="SAM" id="Phobius"/>
    </source>
</evidence>
<dbReference type="RefSeq" id="WP_146839277.1">
    <property type="nucleotide sequence ID" value="NZ_BJVQ01000050.1"/>
</dbReference>
<dbReference type="AlphaFoldDB" id="A0A511FEZ8"/>
<feature type="transmembrane region" description="Helical" evidence="1">
    <location>
        <begin position="20"/>
        <end position="40"/>
    </location>
</feature>
<reference evidence="3 5" key="1">
    <citation type="submission" date="2019-07" db="EMBL/GenBank/DDBJ databases">
        <title>Whole genome shotgun sequence of Cellulomonas hominis NBRC 16055.</title>
        <authorList>
            <person name="Hosoyama A."/>
            <person name="Uohara A."/>
            <person name="Ohji S."/>
            <person name="Ichikawa N."/>
        </authorList>
    </citation>
    <scope>NUCLEOTIDE SEQUENCE [LARGE SCALE GENOMIC DNA]</scope>
    <source>
        <strain evidence="3 5">NBRC 16055</strain>
    </source>
</reference>
<reference evidence="4 6" key="2">
    <citation type="submission" date="2020-08" db="EMBL/GenBank/DDBJ databases">
        <title>Sequencing the genomes of 1000 actinobacteria strains.</title>
        <authorList>
            <person name="Klenk H.-P."/>
        </authorList>
    </citation>
    <scope>NUCLEOTIDE SEQUENCE [LARGE SCALE GENOMIC DNA]</scope>
    <source>
        <strain evidence="4 6">DSM 9581</strain>
    </source>
</reference>
<evidence type="ECO:0000313" key="5">
    <source>
        <dbReference type="Proteomes" id="UP000321723"/>
    </source>
</evidence>
<dbReference type="PANTHER" id="PTHR34351">
    <property type="entry name" value="SLR1927 PROTEIN-RELATED"/>
    <property type="match status" value="1"/>
</dbReference>
<evidence type="ECO:0000313" key="3">
    <source>
        <dbReference type="EMBL" id="GEL47825.1"/>
    </source>
</evidence>
<proteinExistence type="predicted"/>
<dbReference type="Proteomes" id="UP000564629">
    <property type="component" value="Unassembled WGS sequence"/>
</dbReference>
<evidence type="ECO:0000313" key="6">
    <source>
        <dbReference type="Proteomes" id="UP000564629"/>
    </source>
</evidence>
<organism evidence="3 5">
    <name type="scientific">Cellulomonas hominis</name>
    <dbReference type="NCBI Taxonomy" id="156981"/>
    <lineage>
        <taxon>Bacteria</taxon>
        <taxon>Bacillati</taxon>
        <taxon>Actinomycetota</taxon>
        <taxon>Actinomycetes</taxon>
        <taxon>Micrococcales</taxon>
        <taxon>Cellulomonadaceae</taxon>
        <taxon>Cellulomonas</taxon>
    </lineage>
</organism>
<feature type="domain" description="DUF58" evidence="2">
    <location>
        <begin position="208"/>
        <end position="279"/>
    </location>
</feature>
<dbReference type="InterPro" id="IPR002881">
    <property type="entry name" value="DUF58"/>
</dbReference>
<dbReference type="Pfam" id="PF01882">
    <property type="entry name" value="DUF58"/>
    <property type="match status" value="1"/>
</dbReference>
<feature type="transmembrane region" description="Helical" evidence="1">
    <location>
        <begin position="46"/>
        <end position="66"/>
    </location>
</feature>
<keyword evidence="1" id="KW-0472">Membrane</keyword>
<protein>
    <submittedName>
        <fullName evidence="4">Uncharacterized protein (DUF58 family)</fullName>
    </submittedName>
</protein>
<gene>
    <name evidence="3" type="ORF">CHO01_29410</name>
    <name evidence="4" type="ORF">HNR08_002970</name>
</gene>
<evidence type="ECO:0000313" key="4">
    <source>
        <dbReference type="EMBL" id="MBB5474234.1"/>
    </source>
</evidence>